<sequence>MTSEYMIPSPSPCLLLATRIGLTTARFLDDTITLIERCSCSVISTIAGDAEYTYAPASSAPPSTSYTEWSSPMTSMIQQSQATESPLPAMPTPTYDGTPLHSLLEWHGWAVPTTAAHTFPQYSMENSTGNTFAGSSAPSSVASETRPSATSQIQLTSAAKGKGSDVAIRVAIVAVCAHFALEQWFERRPARAGC</sequence>
<proteinExistence type="predicted"/>
<dbReference type="Proteomes" id="UP000327013">
    <property type="component" value="Unassembled WGS sequence"/>
</dbReference>
<dbReference type="EMBL" id="VIBQ01000016">
    <property type="protein sequence ID" value="KAB8356509.1"/>
    <property type="molecule type" value="Genomic_DNA"/>
</dbReference>
<evidence type="ECO:0000313" key="1">
    <source>
        <dbReference type="EMBL" id="KAB8356509.1"/>
    </source>
</evidence>
<organism evidence="1 2">
    <name type="scientific">Carpinus fangiana</name>
    <dbReference type="NCBI Taxonomy" id="176857"/>
    <lineage>
        <taxon>Eukaryota</taxon>
        <taxon>Viridiplantae</taxon>
        <taxon>Streptophyta</taxon>
        <taxon>Embryophyta</taxon>
        <taxon>Tracheophyta</taxon>
        <taxon>Spermatophyta</taxon>
        <taxon>Magnoliopsida</taxon>
        <taxon>eudicotyledons</taxon>
        <taxon>Gunneridae</taxon>
        <taxon>Pentapetalae</taxon>
        <taxon>rosids</taxon>
        <taxon>fabids</taxon>
        <taxon>Fagales</taxon>
        <taxon>Betulaceae</taxon>
        <taxon>Carpinus</taxon>
    </lineage>
</organism>
<reference evidence="1 2" key="1">
    <citation type="submission" date="2019-06" db="EMBL/GenBank/DDBJ databases">
        <title>A chromosomal-level reference genome of Carpinus fangiana (Coryloideae, Betulaceae).</title>
        <authorList>
            <person name="Yang X."/>
            <person name="Wang Z."/>
            <person name="Zhang L."/>
            <person name="Hao G."/>
            <person name="Liu J."/>
            <person name="Yang Y."/>
        </authorList>
    </citation>
    <scope>NUCLEOTIDE SEQUENCE [LARGE SCALE GENOMIC DNA]</scope>
    <source>
        <strain evidence="1">Cfa_2016G</strain>
        <tissue evidence="1">Leaf</tissue>
    </source>
</reference>
<name>A0A5N6KZI7_9ROSI</name>
<dbReference type="AlphaFoldDB" id="A0A5N6KZI7"/>
<comment type="caution">
    <text evidence="1">The sequence shown here is derived from an EMBL/GenBank/DDBJ whole genome shotgun (WGS) entry which is preliminary data.</text>
</comment>
<accession>A0A5N6KZI7</accession>
<gene>
    <name evidence="1" type="ORF">FH972_024092</name>
</gene>
<evidence type="ECO:0000313" key="2">
    <source>
        <dbReference type="Proteomes" id="UP000327013"/>
    </source>
</evidence>
<protein>
    <submittedName>
        <fullName evidence="1">Uncharacterized protein</fullName>
    </submittedName>
</protein>
<keyword evidence="2" id="KW-1185">Reference proteome</keyword>